<dbReference type="GO" id="GO:0016829">
    <property type="term" value="F:lyase activity"/>
    <property type="evidence" value="ECO:0007669"/>
    <property type="project" value="UniProtKB-KW"/>
</dbReference>
<dbReference type="AlphaFoldDB" id="A0A518D194"/>
<dbReference type="Gene3D" id="3.90.226.10">
    <property type="entry name" value="2-enoyl-CoA Hydratase, Chain A, domain 1"/>
    <property type="match status" value="2"/>
</dbReference>
<protein>
    <submittedName>
        <fullName evidence="1">Benzoyl-CoA-dihydrodiol lyase</fullName>
        <ecNumber evidence="1">4.1.2.44</ecNumber>
    </submittedName>
</protein>
<keyword evidence="2" id="KW-1185">Reference proteome</keyword>
<dbReference type="CDD" id="cd06558">
    <property type="entry name" value="crotonase-like"/>
    <property type="match status" value="1"/>
</dbReference>
<dbReference type="Proteomes" id="UP000319342">
    <property type="component" value="Chromosome"/>
</dbReference>
<dbReference type="EC" id="4.1.2.44" evidence="1"/>
<dbReference type="GO" id="GO:0006635">
    <property type="term" value="P:fatty acid beta-oxidation"/>
    <property type="evidence" value="ECO:0007669"/>
    <property type="project" value="TreeGrafter"/>
</dbReference>
<dbReference type="PANTHER" id="PTHR11941">
    <property type="entry name" value="ENOYL-COA HYDRATASE-RELATED"/>
    <property type="match status" value="1"/>
</dbReference>
<dbReference type="SUPFAM" id="SSF52096">
    <property type="entry name" value="ClpP/crotonase"/>
    <property type="match status" value="2"/>
</dbReference>
<dbReference type="InterPro" id="IPR001753">
    <property type="entry name" value="Enoyl-CoA_hydra/iso"/>
</dbReference>
<dbReference type="EMBL" id="CP036290">
    <property type="protein sequence ID" value="QDU85251.1"/>
    <property type="molecule type" value="Genomic_DNA"/>
</dbReference>
<dbReference type="OrthoDB" id="9775794at2"/>
<accession>A0A518D194</accession>
<evidence type="ECO:0000313" key="1">
    <source>
        <dbReference type="EMBL" id="QDU85251.1"/>
    </source>
</evidence>
<proteinExistence type="predicted"/>
<evidence type="ECO:0000313" key="2">
    <source>
        <dbReference type="Proteomes" id="UP000319342"/>
    </source>
</evidence>
<sequence length="554" mass="59877">MAPVDFRTAPDRYRHWKLDVDGDIATLTMSVEPFGGLRGDDYELKLNSYDLGVDIELADAIDRLRFEHPAVRACVVTGGLDRVFCAGANINMLSTSSHAFKVNFCKYTNETRVGIEDASASSNVRFLAALNGTASGGGYELALACDRILLVDDRNSAVSFPELPLLGVLPGTGGLTRIVDKRLIRPDLCDLFSTLAEGIKGKRAVQWNLVDAIAPLSKWDDAVAGEARALADGLEDRSGTQGIALTPLEYTDDGASRSYRHSELRIEDSGRVAHLTITLPAEAGTQDAAAAHAAGADFWLLALCRELDNALNHLRLNLPAVGLVLVRVVGDAKVAATCDDVLRTEASDPHHWFTNEVGHYLKRALKKIENTAKSFYALADEGTAFAGPFLELALACDRQYVLNDSEAPVHLGVGDASAGAYPMSNGLTRLATRFLADPSQVDAVLAARTNGAGGLVDAEEADELGLATSAPDEIDWDDEVRLAIEERQAYSPDGLTGMEQNLRFPGPETLETKIFGRLTAWQNWIFQRPNAVGERGALKCYGTPQAPEFNYDRT</sequence>
<dbReference type="NCBIfam" id="TIGR03222">
    <property type="entry name" value="benzo_boxC"/>
    <property type="match status" value="1"/>
</dbReference>
<dbReference type="RefSeq" id="WP_145188265.1">
    <property type="nucleotide sequence ID" value="NZ_CP036290.1"/>
</dbReference>
<dbReference type="InterPro" id="IPR017633">
    <property type="entry name" value="Benz-CoA_dihydrodiol_lyase"/>
</dbReference>
<dbReference type="InterPro" id="IPR029045">
    <property type="entry name" value="ClpP/crotonase-like_dom_sf"/>
</dbReference>
<gene>
    <name evidence="1" type="primary">boxC</name>
    <name evidence="1" type="ORF">Pla163_23790</name>
</gene>
<name>A0A518D194_9BACT</name>
<dbReference type="Pfam" id="PF00378">
    <property type="entry name" value="ECH_1"/>
    <property type="match status" value="1"/>
</dbReference>
<reference evidence="1 2" key="1">
    <citation type="submission" date="2019-02" db="EMBL/GenBank/DDBJ databases">
        <title>Deep-cultivation of Planctomycetes and their phenomic and genomic characterization uncovers novel biology.</title>
        <authorList>
            <person name="Wiegand S."/>
            <person name="Jogler M."/>
            <person name="Boedeker C."/>
            <person name="Pinto D."/>
            <person name="Vollmers J."/>
            <person name="Rivas-Marin E."/>
            <person name="Kohn T."/>
            <person name="Peeters S.H."/>
            <person name="Heuer A."/>
            <person name="Rast P."/>
            <person name="Oberbeckmann S."/>
            <person name="Bunk B."/>
            <person name="Jeske O."/>
            <person name="Meyerdierks A."/>
            <person name="Storesund J.E."/>
            <person name="Kallscheuer N."/>
            <person name="Luecker S."/>
            <person name="Lage O.M."/>
            <person name="Pohl T."/>
            <person name="Merkel B.J."/>
            <person name="Hornburger P."/>
            <person name="Mueller R.-W."/>
            <person name="Bruemmer F."/>
            <person name="Labrenz M."/>
            <person name="Spormann A.M."/>
            <person name="Op den Camp H."/>
            <person name="Overmann J."/>
            <person name="Amann R."/>
            <person name="Jetten M.S.M."/>
            <person name="Mascher T."/>
            <person name="Medema M.H."/>
            <person name="Devos D.P."/>
            <person name="Kaster A.-K."/>
            <person name="Ovreas L."/>
            <person name="Rohde M."/>
            <person name="Galperin M.Y."/>
            <person name="Jogler C."/>
        </authorList>
    </citation>
    <scope>NUCLEOTIDE SEQUENCE [LARGE SCALE GENOMIC DNA]</scope>
    <source>
        <strain evidence="1 2">Pla163</strain>
    </source>
</reference>
<keyword evidence="1" id="KW-0456">Lyase</keyword>
<dbReference type="PANTHER" id="PTHR11941:SF54">
    <property type="entry name" value="ENOYL-COA HYDRATASE, MITOCHONDRIAL"/>
    <property type="match status" value="1"/>
</dbReference>
<organism evidence="1 2">
    <name type="scientific">Rohdeia mirabilis</name>
    <dbReference type="NCBI Taxonomy" id="2528008"/>
    <lineage>
        <taxon>Bacteria</taxon>
        <taxon>Pseudomonadati</taxon>
        <taxon>Planctomycetota</taxon>
        <taxon>Planctomycetia</taxon>
        <taxon>Planctomycetia incertae sedis</taxon>
        <taxon>Rohdeia</taxon>
    </lineage>
</organism>